<accession>A0A0A8Z6U1</accession>
<protein>
    <submittedName>
        <fullName evidence="1">Uncharacterized protein</fullName>
    </submittedName>
</protein>
<name>A0A0A8Z6U1_ARUDO</name>
<reference evidence="1" key="1">
    <citation type="submission" date="2014-09" db="EMBL/GenBank/DDBJ databases">
        <authorList>
            <person name="Magalhaes I.L.F."/>
            <person name="Oliveira U."/>
            <person name="Santos F.R."/>
            <person name="Vidigal T.H.D.A."/>
            <person name="Brescovit A.D."/>
            <person name="Santos A.J."/>
        </authorList>
    </citation>
    <scope>NUCLEOTIDE SEQUENCE</scope>
    <source>
        <tissue evidence="1">Shoot tissue taken approximately 20 cm above the soil surface</tissue>
    </source>
</reference>
<reference evidence="1" key="2">
    <citation type="journal article" date="2015" name="Data Brief">
        <title>Shoot transcriptome of the giant reed, Arundo donax.</title>
        <authorList>
            <person name="Barrero R.A."/>
            <person name="Guerrero F.D."/>
            <person name="Moolhuijzen P."/>
            <person name="Goolsby J.A."/>
            <person name="Tidwell J."/>
            <person name="Bellgard S.E."/>
            <person name="Bellgard M.I."/>
        </authorList>
    </citation>
    <scope>NUCLEOTIDE SEQUENCE</scope>
    <source>
        <tissue evidence="1">Shoot tissue taken approximately 20 cm above the soil surface</tissue>
    </source>
</reference>
<evidence type="ECO:0000313" key="1">
    <source>
        <dbReference type="EMBL" id="JAD33408.1"/>
    </source>
</evidence>
<dbReference type="EMBL" id="GBRH01264487">
    <property type="protein sequence ID" value="JAD33408.1"/>
    <property type="molecule type" value="Transcribed_RNA"/>
</dbReference>
<sequence>MLFLYECLDLITYPISDFLKTELYCYQNIIILQKILI</sequence>
<dbReference type="AlphaFoldDB" id="A0A0A8Z6U1"/>
<organism evidence="1">
    <name type="scientific">Arundo donax</name>
    <name type="common">Giant reed</name>
    <name type="synonym">Donax arundinaceus</name>
    <dbReference type="NCBI Taxonomy" id="35708"/>
    <lineage>
        <taxon>Eukaryota</taxon>
        <taxon>Viridiplantae</taxon>
        <taxon>Streptophyta</taxon>
        <taxon>Embryophyta</taxon>
        <taxon>Tracheophyta</taxon>
        <taxon>Spermatophyta</taxon>
        <taxon>Magnoliopsida</taxon>
        <taxon>Liliopsida</taxon>
        <taxon>Poales</taxon>
        <taxon>Poaceae</taxon>
        <taxon>PACMAD clade</taxon>
        <taxon>Arundinoideae</taxon>
        <taxon>Arundineae</taxon>
        <taxon>Arundo</taxon>
    </lineage>
</organism>
<proteinExistence type="predicted"/>